<keyword evidence="2" id="KW-0472">Membrane</keyword>
<protein>
    <recommendedName>
        <fullName evidence="6">Transmembrane protein</fullName>
    </recommendedName>
</protein>
<dbReference type="PANTHER" id="PTHR33564">
    <property type="entry name" value="TRANSMEMBRANE PROTEIN"/>
    <property type="match status" value="1"/>
</dbReference>
<dbReference type="Gramene" id="rna26707">
    <property type="protein sequence ID" value="RHN63945.1"/>
    <property type="gene ID" value="gene26707"/>
</dbReference>
<dbReference type="ExpressionAtlas" id="I3S6K5">
    <property type="expression patterns" value="differential"/>
</dbReference>
<gene>
    <name evidence="4" type="ORF">MtrunA17_Chr4g0063791</name>
</gene>
<proteinExistence type="evidence at transcript level"/>
<sequence>MRLYHFLTFLNFHQRPNLSSFISSFLQNMSSMITSQGAVFATAMAVSGTVIILALRLQKSQFSLHHVSSSSSSTPILRSCLSSDEKKTKKLKKRVSFAKDVVDSCKDGEEYRKQQHQQQHGTSTMNNTKHSLKLNSRSKVQKNCNGGNENRGMPANRAALYNGILRDRVNQRLAYC</sequence>
<dbReference type="KEGG" id="mtr:11441653"/>
<dbReference type="EMBL" id="BT136102">
    <property type="protein sequence ID" value="AFK35897.1"/>
    <property type="molecule type" value="mRNA"/>
</dbReference>
<evidence type="ECO:0000313" key="3">
    <source>
        <dbReference type="EMBL" id="AFK35897.1"/>
    </source>
</evidence>
<feature type="compositionally biased region" description="Polar residues" evidence="1">
    <location>
        <begin position="116"/>
        <end position="132"/>
    </location>
</feature>
<accession>I3S6K5</accession>
<keyword evidence="2" id="KW-1133">Transmembrane helix</keyword>
<dbReference type="PANTHER" id="PTHR33564:SF11">
    <property type="entry name" value="OS06G0604600 PROTEIN"/>
    <property type="match status" value="1"/>
</dbReference>
<evidence type="ECO:0008006" key="6">
    <source>
        <dbReference type="Google" id="ProtNLM"/>
    </source>
</evidence>
<organism evidence="3">
    <name type="scientific">Medicago truncatula</name>
    <name type="common">Barrel medic</name>
    <name type="synonym">Medicago tribuloides</name>
    <dbReference type="NCBI Taxonomy" id="3880"/>
    <lineage>
        <taxon>Eukaryota</taxon>
        <taxon>Viridiplantae</taxon>
        <taxon>Streptophyta</taxon>
        <taxon>Embryophyta</taxon>
        <taxon>Tracheophyta</taxon>
        <taxon>Spermatophyta</taxon>
        <taxon>Magnoliopsida</taxon>
        <taxon>eudicotyledons</taxon>
        <taxon>Gunneridae</taxon>
        <taxon>Pentapetalae</taxon>
        <taxon>rosids</taxon>
        <taxon>fabids</taxon>
        <taxon>Fabales</taxon>
        <taxon>Fabaceae</taxon>
        <taxon>Papilionoideae</taxon>
        <taxon>50 kb inversion clade</taxon>
        <taxon>NPAAA clade</taxon>
        <taxon>Hologalegina</taxon>
        <taxon>IRL clade</taxon>
        <taxon>Trifolieae</taxon>
        <taxon>Medicago</taxon>
    </lineage>
</organism>
<reference evidence="3" key="1">
    <citation type="submission" date="2012-05" db="EMBL/GenBank/DDBJ databases">
        <authorList>
            <person name="Krishnakumar V."/>
            <person name="Cheung F."/>
            <person name="Xiao Y."/>
            <person name="Chan A."/>
            <person name="Moskal W.A."/>
            <person name="Town C.D."/>
        </authorList>
    </citation>
    <scope>NUCLEOTIDE SEQUENCE</scope>
</reference>
<evidence type="ECO:0000313" key="4">
    <source>
        <dbReference type="EMBL" id="RHN63945.1"/>
    </source>
</evidence>
<keyword evidence="2" id="KW-0812">Transmembrane</keyword>
<evidence type="ECO:0000256" key="1">
    <source>
        <dbReference type="SAM" id="MobiDB-lite"/>
    </source>
</evidence>
<dbReference type="OrthoDB" id="695890at2759"/>
<dbReference type="AlphaFoldDB" id="I3S6K5"/>
<feature type="region of interest" description="Disordered" evidence="1">
    <location>
        <begin position="108"/>
        <end position="132"/>
    </location>
</feature>
<reference evidence="4" key="3">
    <citation type="journal article" date="2018" name="Nat. Plants">
        <title>Whole-genome landscape of Medicago truncatula symbiotic genes.</title>
        <authorList>
            <person name="Pecrix Y."/>
            <person name="Gamas P."/>
            <person name="Carrere S."/>
        </authorList>
    </citation>
    <scope>NUCLEOTIDE SEQUENCE</scope>
    <source>
        <tissue evidence="4">Leaves</tissue>
    </source>
</reference>
<reference evidence="5" key="2">
    <citation type="journal article" date="2018" name="Nat. Plants">
        <title>Whole-genome landscape of Medicago truncatula symbiotic genes.</title>
        <authorList>
            <person name="Pecrix Y."/>
            <person name="Staton S.E."/>
            <person name="Sallet E."/>
            <person name="Lelandais-Briere C."/>
            <person name="Moreau S."/>
            <person name="Carrere S."/>
            <person name="Blein T."/>
            <person name="Jardinaud M.F."/>
            <person name="Latrasse D."/>
            <person name="Zouine M."/>
            <person name="Zahm M."/>
            <person name="Kreplak J."/>
            <person name="Mayjonade B."/>
            <person name="Satge C."/>
            <person name="Perez M."/>
            <person name="Cauet S."/>
            <person name="Marande W."/>
            <person name="Chantry-Darmon C."/>
            <person name="Lopez-Roques C."/>
            <person name="Bouchez O."/>
            <person name="Berard A."/>
            <person name="Debelle F."/>
            <person name="Munos S."/>
            <person name="Bendahmane A."/>
            <person name="Berges H."/>
            <person name="Niebel A."/>
            <person name="Buitink J."/>
            <person name="Frugier F."/>
            <person name="Benhamed M."/>
            <person name="Crespi M."/>
            <person name="Gouzy J."/>
            <person name="Gamas P."/>
        </authorList>
    </citation>
    <scope>NUCLEOTIDE SEQUENCE [LARGE SCALE GENOMIC DNA]</scope>
    <source>
        <strain evidence="5">cv. Jemalong A17</strain>
    </source>
</reference>
<evidence type="ECO:0000313" key="5">
    <source>
        <dbReference type="Proteomes" id="UP000265566"/>
    </source>
</evidence>
<evidence type="ECO:0000256" key="2">
    <source>
        <dbReference type="SAM" id="Phobius"/>
    </source>
</evidence>
<name>I3S6K5_MEDTR</name>
<dbReference type="EMBL" id="PSQE01000004">
    <property type="protein sequence ID" value="RHN63945.1"/>
    <property type="molecule type" value="Genomic_DNA"/>
</dbReference>
<feature type="transmembrane region" description="Helical" evidence="2">
    <location>
        <begin position="33"/>
        <end position="55"/>
    </location>
</feature>
<dbReference type="Proteomes" id="UP000265566">
    <property type="component" value="Chromosome 4"/>
</dbReference>